<dbReference type="InterPro" id="IPR013087">
    <property type="entry name" value="Znf_C2H2_type"/>
</dbReference>
<dbReference type="InterPro" id="IPR036236">
    <property type="entry name" value="Znf_C2H2_sf"/>
</dbReference>
<evidence type="ECO:0000256" key="7">
    <source>
        <dbReference type="ARBA" id="ARBA00023242"/>
    </source>
</evidence>
<evidence type="ECO:0000313" key="10">
    <source>
        <dbReference type="EMBL" id="KFD55825.1"/>
    </source>
</evidence>
<keyword evidence="8" id="KW-0863">Zinc-finger</keyword>
<feature type="domain" description="C2H2-type" evidence="9">
    <location>
        <begin position="162"/>
        <end position="191"/>
    </location>
</feature>
<evidence type="ECO:0000256" key="1">
    <source>
        <dbReference type="ARBA" id="ARBA00004123"/>
    </source>
</evidence>
<accession>A0A085NL30</accession>
<evidence type="ECO:0000256" key="3">
    <source>
        <dbReference type="ARBA" id="ARBA00022737"/>
    </source>
</evidence>
<dbReference type="AlphaFoldDB" id="A0A085NL30"/>
<keyword evidence="4" id="KW-0862">Zinc</keyword>
<dbReference type="SUPFAM" id="SSF57667">
    <property type="entry name" value="beta-beta-alpha zinc fingers"/>
    <property type="match status" value="3"/>
</dbReference>
<feature type="domain" description="C2H2-type" evidence="9">
    <location>
        <begin position="126"/>
        <end position="155"/>
    </location>
</feature>
<evidence type="ECO:0000256" key="4">
    <source>
        <dbReference type="ARBA" id="ARBA00022833"/>
    </source>
</evidence>
<dbReference type="GO" id="GO:0000978">
    <property type="term" value="F:RNA polymerase II cis-regulatory region sequence-specific DNA binding"/>
    <property type="evidence" value="ECO:0007669"/>
    <property type="project" value="TreeGrafter"/>
</dbReference>
<feature type="domain" description="C2H2-type" evidence="9">
    <location>
        <begin position="279"/>
        <end position="306"/>
    </location>
</feature>
<evidence type="ECO:0000259" key="9">
    <source>
        <dbReference type="PROSITE" id="PS50157"/>
    </source>
</evidence>
<dbReference type="GO" id="GO:0008270">
    <property type="term" value="F:zinc ion binding"/>
    <property type="evidence" value="ECO:0007669"/>
    <property type="project" value="UniProtKB-KW"/>
</dbReference>
<dbReference type="SMART" id="SM00355">
    <property type="entry name" value="ZnF_C2H2"/>
    <property type="match status" value="10"/>
</dbReference>
<keyword evidence="2" id="KW-0479">Metal-binding</keyword>
<reference evidence="11 12" key="1">
    <citation type="journal article" date="2014" name="Nat. Genet.">
        <title>Genome and transcriptome of the porcine whipworm Trichuris suis.</title>
        <authorList>
            <person name="Jex A.R."/>
            <person name="Nejsum P."/>
            <person name="Schwarz E.M."/>
            <person name="Hu L."/>
            <person name="Young N.D."/>
            <person name="Hall R.S."/>
            <person name="Korhonen P.K."/>
            <person name="Liao S."/>
            <person name="Thamsborg S."/>
            <person name="Xia J."/>
            <person name="Xu P."/>
            <person name="Wang S."/>
            <person name="Scheerlinck J.P."/>
            <person name="Hofmann A."/>
            <person name="Sternberg P.W."/>
            <person name="Wang J."/>
            <person name="Gasser R.B."/>
        </authorList>
    </citation>
    <scope>NUCLEOTIDE SEQUENCE [LARGE SCALE GENOMIC DNA]</scope>
    <source>
        <strain evidence="11">DCEP-RM93F</strain>
        <strain evidence="10">DCEP-RM93M</strain>
    </source>
</reference>
<proteinExistence type="predicted"/>
<gene>
    <name evidence="10" type="ORF">M513_03264</name>
    <name evidence="11" type="ORF">M514_03264</name>
</gene>
<dbReference type="EMBL" id="KL367489">
    <property type="protein sequence ID" value="KFD70176.1"/>
    <property type="molecule type" value="Genomic_DNA"/>
</dbReference>
<dbReference type="Pfam" id="PF00096">
    <property type="entry name" value="zf-C2H2"/>
    <property type="match status" value="2"/>
</dbReference>
<evidence type="ECO:0000313" key="12">
    <source>
        <dbReference type="Proteomes" id="UP000030764"/>
    </source>
</evidence>
<dbReference type="PROSITE" id="PS00028">
    <property type="entry name" value="ZINC_FINGER_C2H2_1"/>
    <property type="match status" value="6"/>
</dbReference>
<evidence type="ECO:0000313" key="11">
    <source>
        <dbReference type="EMBL" id="KFD70176.1"/>
    </source>
</evidence>
<dbReference type="PANTHER" id="PTHR24399">
    <property type="entry name" value="ZINC FINGER AND BTB DOMAIN-CONTAINING"/>
    <property type="match status" value="1"/>
</dbReference>
<evidence type="ECO:0000256" key="6">
    <source>
        <dbReference type="ARBA" id="ARBA00023163"/>
    </source>
</evidence>
<comment type="subcellular location">
    <subcellularLocation>
        <location evidence="1">Nucleus</location>
    </subcellularLocation>
</comment>
<dbReference type="EMBL" id="KL363197">
    <property type="protein sequence ID" value="KFD55825.1"/>
    <property type="molecule type" value="Genomic_DNA"/>
</dbReference>
<keyword evidence="5" id="KW-0805">Transcription regulation</keyword>
<dbReference type="Proteomes" id="UP000030758">
    <property type="component" value="Unassembled WGS sequence"/>
</dbReference>
<name>A0A085NL30_9BILA</name>
<dbReference type="Proteomes" id="UP000030764">
    <property type="component" value="Unassembled WGS sequence"/>
</dbReference>
<dbReference type="GO" id="GO:0005654">
    <property type="term" value="C:nucleoplasm"/>
    <property type="evidence" value="ECO:0007669"/>
    <property type="project" value="TreeGrafter"/>
</dbReference>
<dbReference type="OrthoDB" id="10039931at2759"/>
<evidence type="ECO:0000256" key="2">
    <source>
        <dbReference type="ARBA" id="ARBA00022723"/>
    </source>
</evidence>
<sequence>MSDYSLRLWVATFRNSDGQQLSGFQCCIRDCGFYSLSKTELFEHLRLHRPLDLEARCRCPVHHCGMLFDGDVAYFNHLSYHHYEIRLQSEGLSVLISQDKGTSPLPECLRMPYAESDKRFYDGTTLRCLWLKCNETFVNIEEYFEHVRAHGHKRLFHPNCKVNCRWNGCNFEAISPYNLRRHLCTHTGERSCACPYCGISFANNTKLRDHLLRQKAVCEYKCAYCQKPFATERLLHEHSRSHGYFPVDNYKCPICSVSVHSRHNLRRHFMSKHQKIFCFSCSLCSYRCKTKFELTQHMSRHFSQKPYSCDFCPKKFKRRYTCLVHIRTVHNNTKLYDCHVCSYRFDKGIQLTAHLETAHGMTKSSELSRVRYKLCSDGFYRLVNSRLVSLNISTPSVEHIQRDIANNMPTALS</sequence>
<organism evidence="11">
    <name type="scientific">Trichuris suis</name>
    <name type="common">pig whipworm</name>
    <dbReference type="NCBI Taxonomy" id="68888"/>
    <lineage>
        <taxon>Eukaryota</taxon>
        <taxon>Metazoa</taxon>
        <taxon>Ecdysozoa</taxon>
        <taxon>Nematoda</taxon>
        <taxon>Enoplea</taxon>
        <taxon>Dorylaimia</taxon>
        <taxon>Trichinellida</taxon>
        <taxon>Trichuridae</taxon>
        <taxon>Trichuris</taxon>
    </lineage>
</organism>
<keyword evidence="6" id="KW-0804">Transcription</keyword>
<protein>
    <recommendedName>
        <fullName evidence="9">C2H2-type domain-containing protein</fullName>
    </recommendedName>
</protein>
<keyword evidence="12" id="KW-1185">Reference proteome</keyword>
<feature type="domain" description="C2H2-type" evidence="9">
    <location>
        <begin position="220"/>
        <end position="242"/>
    </location>
</feature>
<evidence type="ECO:0000256" key="8">
    <source>
        <dbReference type="PROSITE-ProRule" id="PRU00042"/>
    </source>
</evidence>
<evidence type="ECO:0000256" key="5">
    <source>
        <dbReference type="ARBA" id="ARBA00023015"/>
    </source>
</evidence>
<feature type="domain" description="C2H2-type" evidence="9">
    <location>
        <begin position="307"/>
        <end position="335"/>
    </location>
</feature>
<dbReference type="Gene3D" id="3.30.160.60">
    <property type="entry name" value="Classic Zinc Finger"/>
    <property type="match status" value="4"/>
</dbReference>
<keyword evidence="7" id="KW-0539">Nucleus</keyword>
<dbReference type="GO" id="GO:0001227">
    <property type="term" value="F:DNA-binding transcription repressor activity, RNA polymerase II-specific"/>
    <property type="evidence" value="ECO:0007669"/>
    <property type="project" value="TreeGrafter"/>
</dbReference>
<feature type="domain" description="C2H2-type" evidence="9">
    <location>
        <begin position="336"/>
        <end position="364"/>
    </location>
</feature>
<dbReference type="PROSITE" id="PS50157">
    <property type="entry name" value="ZINC_FINGER_C2H2_2"/>
    <property type="match status" value="6"/>
</dbReference>
<keyword evidence="3" id="KW-0677">Repeat</keyword>
<dbReference type="PANTHER" id="PTHR24399:SF23">
    <property type="entry name" value="C2H2-TYPE DOMAIN-CONTAINING PROTEIN"/>
    <property type="match status" value="1"/>
</dbReference>